<keyword evidence="2" id="KW-1185">Reference proteome</keyword>
<dbReference type="EMBL" id="FUKJ01000436">
    <property type="protein sequence ID" value="SJM95747.1"/>
    <property type="molecule type" value="Genomic_DNA"/>
</dbReference>
<gene>
    <name evidence="1" type="ORF">CRENPOLYSF2_700001</name>
</gene>
<name>A0A1R4HHQ5_9GAMM</name>
<protein>
    <submittedName>
        <fullName evidence="1">Uncharacterized protein</fullName>
    </submittedName>
</protein>
<accession>A0A1R4HHQ5</accession>
<dbReference type="AlphaFoldDB" id="A0A1R4HHQ5"/>
<sequence>MFMVTFSQLLLPQINGLDSDSILDLKTVFRARKYTRRIINSLGITSDGFLMDDRIFQAAEIGRIHSKAA</sequence>
<proteinExistence type="predicted"/>
<evidence type="ECO:0000313" key="1">
    <source>
        <dbReference type="EMBL" id="SJM95747.1"/>
    </source>
</evidence>
<dbReference type="Proteomes" id="UP000195442">
    <property type="component" value="Unassembled WGS sequence"/>
</dbReference>
<evidence type="ECO:0000313" key="2">
    <source>
        <dbReference type="Proteomes" id="UP000195442"/>
    </source>
</evidence>
<reference evidence="2" key="1">
    <citation type="submission" date="2017-02" db="EMBL/GenBank/DDBJ databases">
        <authorList>
            <person name="Daims H."/>
        </authorList>
    </citation>
    <scope>NUCLEOTIDE SEQUENCE [LARGE SCALE GENOMIC DNA]</scope>
</reference>
<organism evidence="1 2">
    <name type="scientific">Crenothrix polyspora</name>
    <dbReference type="NCBI Taxonomy" id="360316"/>
    <lineage>
        <taxon>Bacteria</taxon>
        <taxon>Pseudomonadati</taxon>
        <taxon>Pseudomonadota</taxon>
        <taxon>Gammaproteobacteria</taxon>
        <taxon>Methylococcales</taxon>
        <taxon>Crenotrichaceae</taxon>
        <taxon>Crenothrix</taxon>
    </lineage>
</organism>